<dbReference type="Proteomes" id="UP001291623">
    <property type="component" value="Unassembled WGS sequence"/>
</dbReference>
<organism evidence="1 2">
    <name type="scientific">Anisodus tanguticus</name>
    <dbReference type="NCBI Taxonomy" id="243964"/>
    <lineage>
        <taxon>Eukaryota</taxon>
        <taxon>Viridiplantae</taxon>
        <taxon>Streptophyta</taxon>
        <taxon>Embryophyta</taxon>
        <taxon>Tracheophyta</taxon>
        <taxon>Spermatophyta</taxon>
        <taxon>Magnoliopsida</taxon>
        <taxon>eudicotyledons</taxon>
        <taxon>Gunneridae</taxon>
        <taxon>Pentapetalae</taxon>
        <taxon>asterids</taxon>
        <taxon>lamiids</taxon>
        <taxon>Solanales</taxon>
        <taxon>Solanaceae</taxon>
        <taxon>Solanoideae</taxon>
        <taxon>Hyoscyameae</taxon>
        <taxon>Anisodus</taxon>
    </lineage>
</organism>
<proteinExistence type="predicted"/>
<evidence type="ECO:0000313" key="2">
    <source>
        <dbReference type="Proteomes" id="UP001291623"/>
    </source>
</evidence>
<dbReference type="EMBL" id="JAVYJV010000011">
    <property type="protein sequence ID" value="KAK4359303.1"/>
    <property type="molecule type" value="Genomic_DNA"/>
</dbReference>
<comment type="caution">
    <text evidence="1">The sequence shown here is derived from an EMBL/GenBank/DDBJ whole genome shotgun (WGS) entry which is preliminary data.</text>
</comment>
<keyword evidence="2" id="KW-1185">Reference proteome</keyword>
<protein>
    <submittedName>
        <fullName evidence="1">Uncharacterized protein</fullName>
    </submittedName>
</protein>
<accession>A0AAE1V7D4</accession>
<dbReference type="AlphaFoldDB" id="A0AAE1V7D4"/>
<sequence length="233" mass="25426">MDCSAPTSPYPLEGTILKEVENLPNIKFVEAILRANALFSPSCFLYLCRPGKLDHPICRDQPCETVLVYEEALHNLDAAMTSKDAIGKFPDHSNALNTESHISSHNWSLSATKFSSLTTMDCSAPTSPYPLEGTILKEVENLPNIKQLLTSLHTVIFAMNQSSNESLNNNVLGSLSQHGRIESSREHENQLLAKAAEMLVPIAKKLDATAKMAQSANTGSNAKAKMDISTNEI</sequence>
<reference evidence="1" key="1">
    <citation type="submission" date="2023-12" db="EMBL/GenBank/DDBJ databases">
        <title>Genome assembly of Anisodus tanguticus.</title>
        <authorList>
            <person name="Wang Y.-J."/>
        </authorList>
    </citation>
    <scope>NUCLEOTIDE SEQUENCE</scope>
    <source>
        <strain evidence="1">KB-2021</strain>
        <tissue evidence="1">Leaf</tissue>
    </source>
</reference>
<name>A0AAE1V7D4_9SOLA</name>
<evidence type="ECO:0000313" key="1">
    <source>
        <dbReference type="EMBL" id="KAK4359303.1"/>
    </source>
</evidence>
<gene>
    <name evidence="1" type="ORF">RND71_021532</name>
</gene>